<dbReference type="Gene3D" id="1.20.81.30">
    <property type="entry name" value="Type II secretion system (T2SS), domain F"/>
    <property type="match status" value="2"/>
</dbReference>
<dbReference type="InterPro" id="IPR042094">
    <property type="entry name" value="T2SS_GspF_sf"/>
</dbReference>
<accession>A0A9D9NB89</accession>
<dbReference type="GO" id="GO:0005886">
    <property type="term" value="C:plasma membrane"/>
    <property type="evidence" value="ECO:0007669"/>
    <property type="project" value="UniProtKB-SubCell"/>
</dbReference>
<dbReference type="PRINTS" id="PR00812">
    <property type="entry name" value="BCTERIALGSPF"/>
</dbReference>
<reference evidence="9" key="1">
    <citation type="submission" date="2020-10" db="EMBL/GenBank/DDBJ databases">
        <authorList>
            <person name="Gilroy R."/>
        </authorList>
    </citation>
    <scope>NUCLEOTIDE SEQUENCE</scope>
    <source>
        <strain evidence="9">B1-15692</strain>
    </source>
</reference>
<evidence type="ECO:0000313" key="10">
    <source>
        <dbReference type="Proteomes" id="UP000823660"/>
    </source>
</evidence>
<comment type="caution">
    <text evidence="9">The sequence shown here is derived from an EMBL/GenBank/DDBJ whole genome shotgun (WGS) entry which is preliminary data.</text>
</comment>
<organism evidence="9 10">
    <name type="scientific">Candidatus Cryptobacteroides faecipullorum</name>
    <dbReference type="NCBI Taxonomy" id="2840764"/>
    <lineage>
        <taxon>Bacteria</taxon>
        <taxon>Pseudomonadati</taxon>
        <taxon>Bacteroidota</taxon>
        <taxon>Bacteroidia</taxon>
        <taxon>Bacteroidales</taxon>
        <taxon>Candidatus Cryptobacteroides</taxon>
    </lineage>
</organism>
<name>A0A9D9NB89_9BACT</name>
<dbReference type="InterPro" id="IPR003004">
    <property type="entry name" value="GspF/PilC"/>
</dbReference>
<dbReference type="Pfam" id="PF00482">
    <property type="entry name" value="T2SSF"/>
    <property type="match status" value="2"/>
</dbReference>
<reference evidence="9" key="2">
    <citation type="journal article" date="2021" name="PeerJ">
        <title>Extensive microbial diversity within the chicken gut microbiome revealed by metagenomics and culture.</title>
        <authorList>
            <person name="Gilroy R."/>
            <person name="Ravi A."/>
            <person name="Getino M."/>
            <person name="Pursley I."/>
            <person name="Horton D.L."/>
            <person name="Alikhan N.F."/>
            <person name="Baker D."/>
            <person name="Gharbi K."/>
            <person name="Hall N."/>
            <person name="Watson M."/>
            <person name="Adriaenssens E.M."/>
            <person name="Foster-Nyarko E."/>
            <person name="Jarju S."/>
            <person name="Secka A."/>
            <person name="Antonio M."/>
            <person name="Oren A."/>
            <person name="Chaudhuri R.R."/>
            <person name="La Ragione R."/>
            <person name="Hildebrand F."/>
            <person name="Pallen M.J."/>
        </authorList>
    </citation>
    <scope>NUCLEOTIDE SEQUENCE</scope>
    <source>
        <strain evidence="9">B1-15692</strain>
    </source>
</reference>
<feature type="transmembrane region" description="Helical" evidence="7">
    <location>
        <begin position="318"/>
        <end position="336"/>
    </location>
</feature>
<dbReference type="InterPro" id="IPR018076">
    <property type="entry name" value="T2SS_GspF_dom"/>
</dbReference>
<comment type="similarity">
    <text evidence="2">Belongs to the GSP F family.</text>
</comment>
<feature type="domain" description="Type II secretion system protein GspF" evidence="8">
    <location>
        <begin position="13"/>
        <end position="134"/>
    </location>
</feature>
<evidence type="ECO:0000256" key="4">
    <source>
        <dbReference type="ARBA" id="ARBA00022692"/>
    </source>
</evidence>
<feature type="transmembrane region" description="Helical" evidence="7">
    <location>
        <begin position="110"/>
        <end position="133"/>
    </location>
</feature>
<keyword evidence="4 7" id="KW-0812">Transmembrane</keyword>
<dbReference type="PANTHER" id="PTHR30012:SF0">
    <property type="entry name" value="TYPE II SECRETION SYSTEM PROTEIN F-RELATED"/>
    <property type="match status" value="1"/>
</dbReference>
<dbReference type="AlphaFoldDB" id="A0A9D9NB89"/>
<keyword evidence="5 7" id="KW-1133">Transmembrane helix</keyword>
<protein>
    <submittedName>
        <fullName evidence="9">Type II secretion system F family protein</fullName>
    </submittedName>
</protein>
<evidence type="ECO:0000256" key="6">
    <source>
        <dbReference type="ARBA" id="ARBA00023136"/>
    </source>
</evidence>
<evidence type="ECO:0000256" key="5">
    <source>
        <dbReference type="ARBA" id="ARBA00022989"/>
    </source>
</evidence>
<evidence type="ECO:0000313" key="9">
    <source>
        <dbReference type="EMBL" id="MBO8467327.1"/>
    </source>
</evidence>
<dbReference type="EMBL" id="JADIMH010000033">
    <property type="protein sequence ID" value="MBO8467327.1"/>
    <property type="molecule type" value="Genomic_DNA"/>
</dbReference>
<dbReference type="Proteomes" id="UP000823660">
    <property type="component" value="Unassembled WGS sequence"/>
</dbReference>
<keyword evidence="3" id="KW-1003">Cell membrane</keyword>
<evidence type="ECO:0000256" key="1">
    <source>
        <dbReference type="ARBA" id="ARBA00004651"/>
    </source>
</evidence>
<evidence type="ECO:0000256" key="2">
    <source>
        <dbReference type="ARBA" id="ARBA00005745"/>
    </source>
</evidence>
<evidence type="ECO:0000256" key="7">
    <source>
        <dbReference type="SAM" id="Phobius"/>
    </source>
</evidence>
<keyword evidence="6 7" id="KW-0472">Membrane</keyword>
<feature type="domain" description="Type II secretion system protein GspF" evidence="8">
    <location>
        <begin position="215"/>
        <end position="337"/>
    </location>
</feature>
<dbReference type="PANTHER" id="PTHR30012">
    <property type="entry name" value="GENERAL SECRETION PATHWAY PROTEIN"/>
    <property type="match status" value="1"/>
</dbReference>
<proteinExistence type="inferred from homology"/>
<gene>
    <name evidence="9" type="ORF">IAB99_06150</name>
</gene>
<feature type="transmembrane region" description="Helical" evidence="7">
    <location>
        <begin position="153"/>
        <end position="177"/>
    </location>
</feature>
<evidence type="ECO:0000256" key="3">
    <source>
        <dbReference type="ARBA" id="ARBA00022475"/>
    </source>
</evidence>
<sequence length="346" mass="38361">MDYRLNDKKKLMFFSQLQVLLRSGLGFSRSFALVIEGAESKDKEVLSSVFENVIAGKSLWEAVCAEKSFSRLDSGVIRIGEETGRLQDALDFLSRYYTRKEEQRRMIVNALSYPAITLCVAAAVLIFMLLVVVPMFQQVYARMGSDLPGITKTIIRFSEIAPTIILCFAASAGVVFISKRLAGDYGKYQQAVSSVILKLPVAGELVKKYQMSRICSLMHLMTSSGVPVLQALKLLSGIMTFYPFRESILHLCKTIEKGGSLADGISGREDLYGKKFAVLIRVGEETGSLESMFRSQAEDTAAELEFGIRQMNNVLEPALILCIGAIVAFVLIAMYMPMFKLGMTIR</sequence>
<evidence type="ECO:0000259" key="8">
    <source>
        <dbReference type="Pfam" id="PF00482"/>
    </source>
</evidence>
<comment type="subcellular location">
    <subcellularLocation>
        <location evidence="1">Cell membrane</location>
        <topology evidence="1">Multi-pass membrane protein</topology>
    </subcellularLocation>
</comment>